<dbReference type="InterPro" id="IPR000086">
    <property type="entry name" value="NUDIX_hydrolase_dom"/>
</dbReference>
<keyword evidence="1" id="KW-0378">Hydrolase</keyword>
<dbReference type="CDD" id="cd04673">
    <property type="entry name" value="NUDIX_ADPRase"/>
    <property type="match status" value="1"/>
</dbReference>
<reference evidence="4" key="1">
    <citation type="journal article" date="2019" name="Int. J. Syst. Evol. Microbiol.">
        <title>The Global Catalogue of Microorganisms (GCM) 10K type strain sequencing project: providing services to taxonomists for standard genome sequencing and annotation.</title>
        <authorList>
            <consortium name="The Broad Institute Genomics Platform"/>
            <consortium name="The Broad Institute Genome Sequencing Center for Infectious Disease"/>
            <person name="Wu L."/>
            <person name="Ma J."/>
        </authorList>
    </citation>
    <scope>NUCLEOTIDE SEQUENCE [LARGE SCALE GENOMIC DNA]</scope>
    <source>
        <strain evidence="4">NBRC 112416</strain>
    </source>
</reference>
<accession>A0ABQ5W1N5</accession>
<organism evidence="3 4">
    <name type="scientific">Devosia nitrariae</name>
    <dbReference type="NCBI Taxonomy" id="2071872"/>
    <lineage>
        <taxon>Bacteria</taxon>
        <taxon>Pseudomonadati</taxon>
        <taxon>Pseudomonadota</taxon>
        <taxon>Alphaproteobacteria</taxon>
        <taxon>Hyphomicrobiales</taxon>
        <taxon>Devosiaceae</taxon>
        <taxon>Devosia</taxon>
    </lineage>
</organism>
<name>A0ABQ5W1N5_9HYPH</name>
<feature type="domain" description="Nudix hydrolase" evidence="2">
    <location>
        <begin position="1"/>
        <end position="118"/>
    </location>
</feature>
<dbReference type="PRINTS" id="PR00502">
    <property type="entry name" value="NUDIXFAMILY"/>
</dbReference>
<dbReference type="SUPFAM" id="SSF55811">
    <property type="entry name" value="Nudix"/>
    <property type="match status" value="1"/>
</dbReference>
<dbReference type="InterPro" id="IPR015797">
    <property type="entry name" value="NUDIX_hydrolase-like_dom_sf"/>
</dbReference>
<comment type="caution">
    <text evidence="3">The sequence shown here is derived from an EMBL/GenBank/DDBJ whole genome shotgun (WGS) entry which is preliminary data.</text>
</comment>
<evidence type="ECO:0000259" key="2">
    <source>
        <dbReference type="PROSITE" id="PS51462"/>
    </source>
</evidence>
<sequence>MLMIRRSKEPDMNRWSFPGGKVEFGEGIVAAVLRELSEETSIVAKVEAILPAVEAIDENQTGAIKHHFVIVPVLCNWVSGEPVAGDDANDAGWFSPAEASKLELATGFDIPAMVRSAISAVPQRNCA</sequence>
<dbReference type="PANTHER" id="PTHR43736">
    <property type="entry name" value="ADP-RIBOSE PYROPHOSPHATASE"/>
    <property type="match status" value="1"/>
</dbReference>
<dbReference type="EMBL" id="BSNS01000007">
    <property type="protein sequence ID" value="GLQ53820.1"/>
    <property type="molecule type" value="Genomic_DNA"/>
</dbReference>
<dbReference type="Pfam" id="PF00293">
    <property type="entry name" value="NUDIX"/>
    <property type="match status" value="1"/>
</dbReference>
<gene>
    <name evidence="3" type="ORF">GCM10010862_10790</name>
</gene>
<proteinExistence type="predicted"/>
<dbReference type="Gene3D" id="3.90.79.10">
    <property type="entry name" value="Nucleoside Triphosphate Pyrophosphohydrolase"/>
    <property type="match status" value="1"/>
</dbReference>
<evidence type="ECO:0000313" key="4">
    <source>
        <dbReference type="Proteomes" id="UP001156691"/>
    </source>
</evidence>
<evidence type="ECO:0000256" key="1">
    <source>
        <dbReference type="ARBA" id="ARBA00022801"/>
    </source>
</evidence>
<dbReference type="InterPro" id="IPR020476">
    <property type="entry name" value="Nudix_hydrolase"/>
</dbReference>
<protein>
    <recommendedName>
        <fullName evidence="2">Nudix hydrolase domain-containing protein</fullName>
    </recommendedName>
</protein>
<keyword evidence="4" id="KW-1185">Reference proteome</keyword>
<dbReference type="Proteomes" id="UP001156691">
    <property type="component" value="Unassembled WGS sequence"/>
</dbReference>
<dbReference type="PROSITE" id="PS51462">
    <property type="entry name" value="NUDIX"/>
    <property type="match status" value="1"/>
</dbReference>
<dbReference type="PANTHER" id="PTHR43736:SF1">
    <property type="entry name" value="DIHYDRONEOPTERIN TRIPHOSPHATE DIPHOSPHATASE"/>
    <property type="match status" value="1"/>
</dbReference>
<evidence type="ECO:0000313" key="3">
    <source>
        <dbReference type="EMBL" id="GLQ53820.1"/>
    </source>
</evidence>